<evidence type="ECO:0000256" key="1">
    <source>
        <dbReference type="SAM" id="MobiDB-lite"/>
    </source>
</evidence>
<organism evidence="2 3">
    <name type="scientific">candidate division WWE3 bacterium RIFCSPLOWO2_01_FULL_42_11</name>
    <dbReference type="NCBI Taxonomy" id="1802627"/>
    <lineage>
        <taxon>Bacteria</taxon>
        <taxon>Katanobacteria</taxon>
    </lineage>
</organism>
<proteinExistence type="predicted"/>
<dbReference type="EMBL" id="MEVK01000018">
    <property type="protein sequence ID" value="OGC59318.1"/>
    <property type="molecule type" value="Genomic_DNA"/>
</dbReference>
<protein>
    <submittedName>
        <fullName evidence="2">Uncharacterized protein</fullName>
    </submittedName>
</protein>
<evidence type="ECO:0000313" key="3">
    <source>
        <dbReference type="Proteomes" id="UP000178964"/>
    </source>
</evidence>
<evidence type="ECO:0000313" key="2">
    <source>
        <dbReference type="EMBL" id="OGC59318.1"/>
    </source>
</evidence>
<name>A0A1F4VQQ8_UNCKA</name>
<dbReference type="AlphaFoldDB" id="A0A1F4VQQ8"/>
<gene>
    <name evidence="2" type="ORF">A3A70_02650</name>
</gene>
<feature type="region of interest" description="Disordered" evidence="1">
    <location>
        <begin position="82"/>
        <end position="102"/>
    </location>
</feature>
<dbReference type="STRING" id="1802627.A3A70_02650"/>
<reference evidence="2 3" key="1">
    <citation type="journal article" date="2016" name="Nat. Commun.">
        <title>Thousands of microbial genomes shed light on interconnected biogeochemical processes in an aquifer system.</title>
        <authorList>
            <person name="Anantharaman K."/>
            <person name="Brown C.T."/>
            <person name="Hug L.A."/>
            <person name="Sharon I."/>
            <person name="Castelle C.J."/>
            <person name="Probst A.J."/>
            <person name="Thomas B.C."/>
            <person name="Singh A."/>
            <person name="Wilkins M.J."/>
            <person name="Karaoz U."/>
            <person name="Brodie E.L."/>
            <person name="Williams K.H."/>
            <person name="Hubbard S.S."/>
            <person name="Banfield J.F."/>
        </authorList>
    </citation>
    <scope>NUCLEOTIDE SEQUENCE [LARGE SCALE GENOMIC DNA]</scope>
</reference>
<dbReference type="Proteomes" id="UP000178964">
    <property type="component" value="Unassembled WGS sequence"/>
</dbReference>
<comment type="caution">
    <text evidence="2">The sequence shown here is derived from an EMBL/GenBank/DDBJ whole genome shotgun (WGS) entry which is preliminary data.</text>
</comment>
<sequence length="102" mass="11064">MFGTHSVEEGSVEIAAAEIFRAQSLLQKEGYTYSQDKLAKLVNEKASSLVTLLESNQGKPESSEESLSAFATEIDLNHPAWLETKQDSGNAGLNDDEFGLAE</sequence>
<accession>A0A1F4VQQ8</accession>